<sequence length="320" mass="33999">MFRSSLLVRRVAAAGSSSNGTAAFAPSIFAAAASSSSPAAAAAIDAIVVANFSTTSKVASSSIISSRVVSPSSSDPAFSSKLTNRYFSADACTELGSILQREINEEVEAAIEQSGAEGQLPPELAELQSTIAKKWTILEGITGIGGASSETGSGATVRLLRKKAGSKGAKIGIVFHCQDTEEDSKFDDEEMYDQEPQDEEDAEESAQAVRFGVVVSKGGKTVVMQCRCGYELNVDGVMVRDGDMESVLAQLAGGEGLHAALYQGPEFTELAEDLQTSFENYVKEECGVDEDVTAFISMYCDYREQEEYVSFMKTAVEILD</sequence>
<accession>A0ABD3MNF4</accession>
<evidence type="ECO:0000313" key="3">
    <source>
        <dbReference type="Proteomes" id="UP001530293"/>
    </source>
</evidence>
<organism evidence="2 3">
    <name type="scientific">Discostella pseudostelligera</name>
    <dbReference type="NCBI Taxonomy" id="259834"/>
    <lineage>
        <taxon>Eukaryota</taxon>
        <taxon>Sar</taxon>
        <taxon>Stramenopiles</taxon>
        <taxon>Ochrophyta</taxon>
        <taxon>Bacillariophyta</taxon>
        <taxon>Coscinodiscophyceae</taxon>
        <taxon>Thalassiosirophycidae</taxon>
        <taxon>Stephanodiscales</taxon>
        <taxon>Stephanodiscaceae</taxon>
        <taxon>Discostella</taxon>
    </lineage>
</organism>
<keyword evidence="3" id="KW-1185">Reference proteome</keyword>
<evidence type="ECO:0000313" key="2">
    <source>
        <dbReference type="EMBL" id="KAL3765544.1"/>
    </source>
</evidence>
<comment type="caution">
    <text evidence="2">The sequence shown here is derived from an EMBL/GenBank/DDBJ whole genome shotgun (WGS) entry which is preliminary data.</text>
</comment>
<dbReference type="Pfam" id="PF02330">
    <property type="entry name" value="MAM33"/>
    <property type="match status" value="1"/>
</dbReference>
<evidence type="ECO:0000256" key="1">
    <source>
        <dbReference type="SAM" id="MobiDB-lite"/>
    </source>
</evidence>
<gene>
    <name evidence="2" type="ORF">ACHAWU_003085</name>
</gene>
<proteinExistence type="predicted"/>
<dbReference type="PANTHER" id="PTHR10826:SF1">
    <property type="entry name" value="COMPLEMENT COMPONENT 1 Q SUBCOMPONENT-BINDING PROTEIN, MITOCHONDRIAL"/>
    <property type="match status" value="1"/>
</dbReference>
<dbReference type="SUPFAM" id="SSF54529">
    <property type="entry name" value="Mitochondrial glycoprotein MAM33-like"/>
    <property type="match status" value="1"/>
</dbReference>
<dbReference type="Gene3D" id="3.10.280.10">
    <property type="entry name" value="Mitochondrial glycoprotein"/>
    <property type="match status" value="1"/>
</dbReference>
<dbReference type="AlphaFoldDB" id="A0ABD3MNF4"/>
<dbReference type="PANTHER" id="PTHR10826">
    <property type="entry name" value="COMPLEMENT COMPONENT 1"/>
    <property type="match status" value="1"/>
</dbReference>
<dbReference type="EMBL" id="JALLBG020000095">
    <property type="protein sequence ID" value="KAL3765544.1"/>
    <property type="molecule type" value="Genomic_DNA"/>
</dbReference>
<reference evidence="2 3" key="1">
    <citation type="submission" date="2024-10" db="EMBL/GenBank/DDBJ databases">
        <title>Updated reference genomes for cyclostephanoid diatoms.</title>
        <authorList>
            <person name="Roberts W.R."/>
            <person name="Alverson A.J."/>
        </authorList>
    </citation>
    <scope>NUCLEOTIDE SEQUENCE [LARGE SCALE GENOMIC DNA]</scope>
    <source>
        <strain evidence="2 3">AJA232-27</strain>
    </source>
</reference>
<name>A0ABD3MNF4_9STRA</name>
<dbReference type="InterPro" id="IPR003428">
    <property type="entry name" value="MAM33"/>
</dbReference>
<protein>
    <recommendedName>
        <fullName evidence="4">Mitochondrial glycoprotein</fullName>
    </recommendedName>
</protein>
<evidence type="ECO:0008006" key="4">
    <source>
        <dbReference type="Google" id="ProtNLM"/>
    </source>
</evidence>
<feature type="region of interest" description="Disordered" evidence="1">
    <location>
        <begin position="184"/>
        <end position="204"/>
    </location>
</feature>
<dbReference type="InterPro" id="IPR036561">
    <property type="entry name" value="MAM33_sf"/>
</dbReference>
<dbReference type="Proteomes" id="UP001530293">
    <property type="component" value="Unassembled WGS sequence"/>
</dbReference>